<dbReference type="InterPro" id="IPR000159">
    <property type="entry name" value="RA_dom"/>
</dbReference>
<accession>A0A6I8N5R3</accession>
<dbReference type="Gene3D" id="3.10.20.90">
    <property type="entry name" value="Phosphatidylinositol 3-kinase Catalytic Subunit, Chain A, domain 1"/>
    <property type="match status" value="1"/>
</dbReference>
<reference evidence="3" key="3">
    <citation type="submission" date="2025-09" db="UniProtKB">
        <authorList>
            <consortium name="Ensembl"/>
        </authorList>
    </citation>
    <scope>IDENTIFICATION</scope>
    <source>
        <strain evidence="3">Glennie</strain>
    </source>
</reference>
<dbReference type="GeneTree" id="ENSGT00940000161403"/>
<proteinExistence type="predicted"/>
<evidence type="ECO:0000313" key="4">
    <source>
        <dbReference type="Proteomes" id="UP000002279"/>
    </source>
</evidence>
<dbReference type="AlphaFoldDB" id="A0A6I8N5R3"/>
<dbReference type="Bgee" id="ENSOANG00000047778">
    <property type="expression patterns" value="Expressed in adult mammalian kidney and 7 other cell types or tissues"/>
</dbReference>
<evidence type="ECO:0000256" key="1">
    <source>
        <dbReference type="SAM" id="MobiDB-lite"/>
    </source>
</evidence>
<reference evidence="3 4" key="1">
    <citation type="journal article" date="2008" name="Nature">
        <title>Genome analysis of the platypus reveals unique signatures of evolution.</title>
        <authorList>
            <person name="Warren W.C."/>
            <person name="Hillier L.W."/>
            <person name="Marshall Graves J.A."/>
            <person name="Birney E."/>
            <person name="Ponting C.P."/>
            <person name="Grutzner F."/>
            <person name="Belov K."/>
            <person name="Miller W."/>
            <person name="Clarke L."/>
            <person name="Chinwalla A.T."/>
            <person name="Yang S.P."/>
            <person name="Heger A."/>
            <person name="Locke D.P."/>
            <person name="Miethke P."/>
            <person name="Waters P.D."/>
            <person name="Veyrunes F."/>
            <person name="Fulton L."/>
            <person name="Fulton B."/>
            <person name="Graves T."/>
            <person name="Wallis J."/>
            <person name="Puente X.S."/>
            <person name="Lopez-Otin C."/>
            <person name="Ordonez G.R."/>
            <person name="Eichler E.E."/>
            <person name="Chen L."/>
            <person name="Cheng Z."/>
            <person name="Deakin J.E."/>
            <person name="Alsop A."/>
            <person name="Thompson K."/>
            <person name="Kirby P."/>
            <person name="Papenfuss A.T."/>
            <person name="Wakefield M.J."/>
            <person name="Olender T."/>
            <person name="Lancet D."/>
            <person name="Huttley G.A."/>
            <person name="Smit A.F."/>
            <person name="Pask A."/>
            <person name="Temple-Smith P."/>
            <person name="Batzer M.A."/>
            <person name="Walker J.A."/>
            <person name="Konkel M.K."/>
            <person name="Harris R.S."/>
            <person name="Whittington C.M."/>
            <person name="Wong E.S."/>
            <person name="Gemmell N.J."/>
            <person name="Buschiazzo E."/>
            <person name="Vargas Jentzsch I.M."/>
            <person name="Merkel A."/>
            <person name="Schmitz J."/>
            <person name="Zemann A."/>
            <person name="Churakov G."/>
            <person name="Kriegs J.O."/>
            <person name="Brosius J."/>
            <person name="Murchison E.P."/>
            <person name="Sachidanandam R."/>
            <person name="Smith C."/>
            <person name="Hannon G.J."/>
            <person name="Tsend-Ayush E."/>
            <person name="McMillan D."/>
            <person name="Attenborough R."/>
            <person name="Rens W."/>
            <person name="Ferguson-Smith M."/>
            <person name="Lefevre C.M."/>
            <person name="Sharp J.A."/>
            <person name="Nicholas K.R."/>
            <person name="Ray D.A."/>
            <person name="Kube M."/>
            <person name="Reinhardt R."/>
            <person name="Pringle T.H."/>
            <person name="Taylor J."/>
            <person name="Jones R.C."/>
            <person name="Nixon B."/>
            <person name="Dacheux J.L."/>
            <person name="Niwa H."/>
            <person name="Sekita Y."/>
            <person name="Huang X."/>
            <person name="Stark A."/>
            <person name="Kheradpour P."/>
            <person name="Kellis M."/>
            <person name="Flicek P."/>
            <person name="Chen Y."/>
            <person name="Webber C."/>
            <person name="Hardison R."/>
            <person name="Nelson J."/>
            <person name="Hallsworth-Pepin K."/>
            <person name="Delehaunty K."/>
            <person name="Markovic C."/>
            <person name="Minx P."/>
            <person name="Feng Y."/>
            <person name="Kremitzki C."/>
            <person name="Mitreva M."/>
            <person name="Glasscock J."/>
            <person name="Wylie T."/>
            <person name="Wohldmann P."/>
            <person name="Thiru P."/>
            <person name="Nhan M.N."/>
            <person name="Pohl C.S."/>
            <person name="Smith S.M."/>
            <person name="Hou S."/>
            <person name="Nefedov M."/>
            <person name="de Jong P.J."/>
            <person name="Renfree M.B."/>
            <person name="Mardis E.R."/>
            <person name="Wilson R.K."/>
        </authorList>
    </citation>
    <scope>NUCLEOTIDE SEQUENCE [LARGE SCALE GENOMIC DNA]</scope>
    <source>
        <strain evidence="3 4">Glennie</strain>
    </source>
</reference>
<keyword evidence="4" id="KW-1185">Reference proteome</keyword>
<dbReference type="Proteomes" id="UP000002279">
    <property type="component" value="Chromosome X3"/>
</dbReference>
<dbReference type="SMART" id="SM00314">
    <property type="entry name" value="RA"/>
    <property type="match status" value="1"/>
</dbReference>
<evidence type="ECO:0000259" key="2">
    <source>
        <dbReference type="PROSITE" id="PS50200"/>
    </source>
</evidence>
<reference evidence="3" key="2">
    <citation type="submission" date="2025-08" db="UniProtKB">
        <authorList>
            <consortium name="Ensembl"/>
        </authorList>
    </citation>
    <scope>IDENTIFICATION</scope>
    <source>
        <strain evidence="3">Glennie</strain>
    </source>
</reference>
<gene>
    <name evidence="3" type="primary">RGL2</name>
</gene>
<name>A0A6I8N5R3_ORNAN</name>
<sequence length="110" mass="11832">KGAGQEAVTYKGVSSQDKAPGVVQAVLKKNNRDPADAPHYQLVQLLPGQRELAIPPSANVFYAMDGSSLDFVLRRRRPSTPASHDAHHDAGGSSFPRIKATGRKLARALF</sequence>
<dbReference type="PROSITE" id="PS50200">
    <property type="entry name" value="RA"/>
    <property type="match status" value="1"/>
</dbReference>
<dbReference type="SUPFAM" id="SSF54236">
    <property type="entry name" value="Ubiquitin-like"/>
    <property type="match status" value="1"/>
</dbReference>
<dbReference type="Pfam" id="PF00788">
    <property type="entry name" value="RA"/>
    <property type="match status" value="1"/>
</dbReference>
<dbReference type="InterPro" id="IPR029071">
    <property type="entry name" value="Ubiquitin-like_domsf"/>
</dbReference>
<protein>
    <submittedName>
        <fullName evidence="3">Ral guanine nucleotide dissociation stimulator like 2</fullName>
    </submittedName>
</protein>
<dbReference type="Ensembl" id="ENSOANT00000052207.1">
    <property type="protein sequence ID" value="ENSOANP00000036227.1"/>
    <property type="gene ID" value="ENSOANG00000047778.1"/>
</dbReference>
<evidence type="ECO:0000313" key="3">
    <source>
        <dbReference type="Ensembl" id="ENSOANP00000036227.1"/>
    </source>
</evidence>
<feature type="region of interest" description="Disordered" evidence="1">
    <location>
        <begin position="77"/>
        <end position="98"/>
    </location>
</feature>
<feature type="domain" description="Ras-associating" evidence="2">
    <location>
        <begin position="1"/>
        <end position="78"/>
    </location>
</feature>
<organism evidence="3 4">
    <name type="scientific">Ornithorhynchus anatinus</name>
    <name type="common">Duckbill platypus</name>
    <dbReference type="NCBI Taxonomy" id="9258"/>
    <lineage>
        <taxon>Eukaryota</taxon>
        <taxon>Metazoa</taxon>
        <taxon>Chordata</taxon>
        <taxon>Craniata</taxon>
        <taxon>Vertebrata</taxon>
        <taxon>Euteleostomi</taxon>
        <taxon>Mammalia</taxon>
        <taxon>Monotremata</taxon>
        <taxon>Ornithorhynchidae</taxon>
        <taxon>Ornithorhynchus</taxon>
    </lineage>
</organism>
<dbReference type="GO" id="GO:0007165">
    <property type="term" value="P:signal transduction"/>
    <property type="evidence" value="ECO:0007669"/>
    <property type="project" value="InterPro"/>
</dbReference>